<dbReference type="PRINTS" id="PR00368">
    <property type="entry name" value="FADPNR"/>
</dbReference>
<dbReference type="InterPro" id="IPR036188">
    <property type="entry name" value="FAD/NAD-bd_sf"/>
</dbReference>
<gene>
    <name evidence="12" type="ORF">DFR69_10868</name>
</gene>
<dbReference type="AlphaFoldDB" id="A0A317ND75"/>
<sequence length="676" mass="73777">MTAYPHLFEPLDLGHTTLRNRVVMGSMHTGLEDRAWDTNKLAAYFAERARGGVGLIITGGYAPNRTGWLLPFGGKLTTKTEAYRHRRITKAVHAEGGKIAIQILHAGRYSYMPTSVSASAIKSAINPFKPRALSAKGIENTIDDYARCAELAKFAGYDGCEIMGGEGYFINQFLAPRVNKRTDKWGGTPENRRRLPVEIARRIRAAVGPDFIIVFRLSMAELVEKGQTFDEIVALAQELEAVGVDILNTDIGWHEARVPTIVTSVPRAAFVEFTAKIARKVNIPVCASNRINMPEIAEEILTRGDAALISLARPLLADPEWANKAKGDRTDEINTCIACNQACLDHAFGNKKVSCLVNPRAGSETTLQLLPTRRAKRIAVVGAGPAGLSAAVSLAERGHHVDLFEADDKIGGQFDIARRIPGKEEFDESIRYFRRKIELTGVTLHLAKRVTAEELLAGGYDSVVLATGVRPRIPNIPGIDHPMVLSYAELVKEAKPVGKKVAVIGAGGIGYDVSEFLTVEGHPTLKLDEWKEEWGVDSEDEQVRGQLKQPKPAPAARDVVLLQRKSTPFGKDLGKTSGWVHRAALKAKGVEQVGGVNYERIDDRGLHISFGEKHEKPRVLEVDNVIVCAGQESVRELEEPLRAAGVDLHLIGGADLAAELDAKRAIDQGTRLAARL</sequence>
<feature type="domain" description="NADH:flavin oxidoreductase/NADH oxidase N-terminal" evidence="10">
    <location>
        <begin position="7"/>
        <end position="331"/>
    </location>
</feature>
<evidence type="ECO:0000256" key="2">
    <source>
        <dbReference type="ARBA" id="ARBA00001966"/>
    </source>
</evidence>
<dbReference type="PRINTS" id="PR00469">
    <property type="entry name" value="PNDRDTASEII"/>
</dbReference>
<evidence type="ECO:0000256" key="8">
    <source>
        <dbReference type="ARBA" id="ARBA00023004"/>
    </source>
</evidence>
<comment type="similarity">
    <text evidence="3">In the N-terminal section; belongs to the NADH:flavin oxidoreductase/NADH oxidase family.</text>
</comment>
<dbReference type="SUPFAM" id="SSF51971">
    <property type="entry name" value="Nucleotide-binding domain"/>
    <property type="match status" value="1"/>
</dbReference>
<dbReference type="Proteomes" id="UP000246410">
    <property type="component" value="Unassembled WGS sequence"/>
</dbReference>
<organism evidence="12 13">
    <name type="scientific">Nocardia neocaledoniensis</name>
    <dbReference type="NCBI Taxonomy" id="236511"/>
    <lineage>
        <taxon>Bacteria</taxon>
        <taxon>Bacillati</taxon>
        <taxon>Actinomycetota</taxon>
        <taxon>Actinomycetes</taxon>
        <taxon>Mycobacteriales</taxon>
        <taxon>Nocardiaceae</taxon>
        <taxon>Nocardia</taxon>
    </lineage>
</organism>
<keyword evidence="4" id="KW-0285">Flavoprotein</keyword>
<keyword evidence="6" id="KW-0479">Metal-binding</keyword>
<protein>
    <submittedName>
        <fullName evidence="12">2,4-dienoyl-CoA reductase (NADPH2)</fullName>
    </submittedName>
</protein>
<dbReference type="CDD" id="cd02930">
    <property type="entry name" value="DCR_FMN"/>
    <property type="match status" value="1"/>
</dbReference>
<feature type="domain" description="FAD/NAD(P)-binding" evidence="11">
    <location>
        <begin position="377"/>
        <end position="648"/>
    </location>
</feature>
<evidence type="ECO:0000256" key="7">
    <source>
        <dbReference type="ARBA" id="ARBA00023002"/>
    </source>
</evidence>
<dbReference type="PANTHER" id="PTHR42917:SF2">
    <property type="entry name" value="2,4-DIENOYL-COA REDUCTASE [(2E)-ENOYL-COA-PRODUCING]"/>
    <property type="match status" value="1"/>
</dbReference>
<evidence type="ECO:0000256" key="3">
    <source>
        <dbReference type="ARBA" id="ARBA00011048"/>
    </source>
</evidence>
<evidence type="ECO:0000256" key="6">
    <source>
        <dbReference type="ARBA" id="ARBA00022723"/>
    </source>
</evidence>
<dbReference type="GO" id="GO:0016491">
    <property type="term" value="F:oxidoreductase activity"/>
    <property type="evidence" value="ECO:0007669"/>
    <property type="project" value="UniProtKB-KW"/>
</dbReference>
<evidence type="ECO:0000256" key="9">
    <source>
        <dbReference type="ARBA" id="ARBA00023014"/>
    </source>
</evidence>
<dbReference type="GO" id="GO:0010181">
    <property type="term" value="F:FMN binding"/>
    <property type="evidence" value="ECO:0007669"/>
    <property type="project" value="InterPro"/>
</dbReference>
<comment type="cofactor">
    <cofactor evidence="1">
        <name>FMN</name>
        <dbReference type="ChEBI" id="CHEBI:58210"/>
    </cofactor>
</comment>
<evidence type="ECO:0000259" key="10">
    <source>
        <dbReference type="Pfam" id="PF00724"/>
    </source>
</evidence>
<accession>A0A317ND75</accession>
<comment type="caution">
    <text evidence="12">The sequence shown here is derived from an EMBL/GenBank/DDBJ whole genome shotgun (WGS) entry which is preliminary data.</text>
</comment>
<reference evidence="12 13" key="1">
    <citation type="submission" date="2018-05" db="EMBL/GenBank/DDBJ databases">
        <title>Genomic Encyclopedia of Type Strains, Phase IV (KMG-IV): sequencing the most valuable type-strain genomes for metagenomic binning, comparative biology and taxonomic classification.</title>
        <authorList>
            <person name="Goeker M."/>
        </authorList>
    </citation>
    <scope>NUCLEOTIDE SEQUENCE [LARGE SCALE GENOMIC DNA]</scope>
    <source>
        <strain evidence="12 13">DSM 44717</strain>
    </source>
</reference>
<keyword evidence="13" id="KW-1185">Reference proteome</keyword>
<dbReference type="Pfam" id="PF00724">
    <property type="entry name" value="Oxidored_FMN"/>
    <property type="match status" value="1"/>
</dbReference>
<dbReference type="Gene3D" id="3.50.50.60">
    <property type="entry name" value="FAD/NAD(P)-binding domain"/>
    <property type="match status" value="1"/>
</dbReference>
<evidence type="ECO:0000259" key="11">
    <source>
        <dbReference type="Pfam" id="PF07992"/>
    </source>
</evidence>
<dbReference type="GO" id="GO:0051536">
    <property type="term" value="F:iron-sulfur cluster binding"/>
    <property type="evidence" value="ECO:0007669"/>
    <property type="project" value="UniProtKB-KW"/>
</dbReference>
<evidence type="ECO:0000313" key="12">
    <source>
        <dbReference type="EMBL" id="PWV72757.1"/>
    </source>
</evidence>
<dbReference type="PANTHER" id="PTHR42917">
    <property type="entry name" value="2,4-DIENOYL-COA REDUCTASE"/>
    <property type="match status" value="1"/>
</dbReference>
<keyword evidence="7" id="KW-0560">Oxidoreductase</keyword>
<dbReference type="SUPFAM" id="SSF51905">
    <property type="entry name" value="FAD/NAD(P)-binding domain"/>
    <property type="match status" value="1"/>
</dbReference>
<keyword evidence="5" id="KW-0288">FMN</keyword>
<dbReference type="InterPro" id="IPR051793">
    <property type="entry name" value="NADH:flavin_oxidoreductase"/>
</dbReference>
<dbReference type="InterPro" id="IPR001155">
    <property type="entry name" value="OxRdtase_FMN_N"/>
</dbReference>
<evidence type="ECO:0000256" key="4">
    <source>
        <dbReference type="ARBA" id="ARBA00022630"/>
    </source>
</evidence>
<dbReference type="SUPFAM" id="SSF51395">
    <property type="entry name" value="FMN-linked oxidoreductases"/>
    <property type="match status" value="1"/>
</dbReference>
<name>A0A317ND75_9NOCA</name>
<keyword evidence="8" id="KW-0408">Iron</keyword>
<evidence type="ECO:0000256" key="5">
    <source>
        <dbReference type="ARBA" id="ARBA00022643"/>
    </source>
</evidence>
<dbReference type="RefSeq" id="WP_110039418.1">
    <property type="nucleotide sequence ID" value="NZ_QGTL01000008.1"/>
</dbReference>
<dbReference type="InterPro" id="IPR023753">
    <property type="entry name" value="FAD/NAD-binding_dom"/>
</dbReference>
<dbReference type="GO" id="GO:0046872">
    <property type="term" value="F:metal ion binding"/>
    <property type="evidence" value="ECO:0007669"/>
    <property type="project" value="UniProtKB-KW"/>
</dbReference>
<dbReference type="Gene3D" id="3.40.50.720">
    <property type="entry name" value="NAD(P)-binding Rossmann-like Domain"/>
    <property type="match status" value="1"/>
</dbReference>
<evidence type="ECO:0000313" key="13">
    <source>
        <dbReference type="Proteomes" id="UP000246410"/>
    </source>
</evidence>
<evidence type="ECO:0000256" key="1">
    <source>
        <dbReference type="ARBA" id="ARBA00001917"/>
    </source>
</evidence>
<dbReference type="EMBL" id="QGTL01000008">
    <property type="protein sequence ID" value="PWV72757.1"/>
    <property type="molecule type" value="Genomic_DNA"/>
</dbReference>
<dbReference type="InterPro" id="IPR013785">
    <property type="entry name" value="Aldolase_TIM"/>
</dbReference>
<comment type="cofactor">
    <cofactor evidence="2">
        <name>[4Fe-4S] cluster</name>
        <dbReference type="ChEBI" id="CHEBI:49883"/>
    </cofactor>
</comment>
<dbReference type="Gene3D" id="3.20.20.70">
    <property type="entry name" value="Aldolase class I"/>
    <property type="match status" value="1"/>
</dbReference>
<keyword evidence="9" id="KW-0411">Iron-sulfur</keyword>
<dbReference type="Pfam" id="PF07992">
    <property type="entry name" value="Pyr_redox_2"/>
    <property type="match status" value="1"/>
</dbReference>
<proteinExistence type="inferred from homology"/>